<reference evidence="4" key="1">
    <citation type="submission" date="2017-04" db="EMBL/GenBank/DDBJ databases">
        <authorList>
            <person name="Varghese N."/>
            <person name="Submissions S."/>
        </authorList>
    </citation>
    <scope>NUCLEOTIDE SEQUENCE [LARGE SCALE GENOMIC DNA]</scope>
    <source>
        <strain evidence="4">B4P</strain>
    </source>
</reference>
<dbReference type="Proteomes" id="UP000192903">
    <property type="component" value="Unassembled WGS sequence"/>
</dbReference>
<feature type="region of interest" description="Disordered" evidence="1">
    <location>
        <begin position="35"/>
        <end position="119"/>
    </location>
</feature>
<evidence type="ECO:0000256" key="1">
    <source>
        <dbReference type="SAM" id="MobiDB-lite"/>
    </source>
</evidence>
<feature type="signal peptide" evidence="2">
    <location>
        <begin position="1"/>
        <end position="23"/>
    </location>
</feature>
<feature type="compositionally biased region" description="Low complexity" evidence="1">
    <location>
        <begin position="55"/>
        <end position="74"/>
    </location>
</feature>
<organism evidence="3 4">
    <name type="scientific">Xaviernesmea oryzae</name>
    <dbReference type="NCBI Taxonomy" id="464029"/>
    <lineage>
        <taxon>Bacteria</taxon>
        <taxon>Pseudomonadati</taxon>
        <taxon>Pseudomonadota</taxon>
        <taxon>Alphaproteobacteria</taxon>
        <taxon>Hyphomicrobiales</taxon>
        <taxon>Rhizobiaceae</taxon>
        <taxon>Rhizobium/Agrobacterium group</taxon>
        <taxon>Xaviernesmea</taxon>
    </lineage>
</organism>
<dbReference type="EMBL" id="FXAF01000006">
    <property type="protein sequence ID" value="SMF50363.1"/>
    <property type="molecule type" value="Genomic_DNA"/>
</dbReference>
<evidence type="ECO:0000313" key="4">
    <source>
        <dbReference type="Proteomes" id="UP000192903"/>
    </source>
</evidence>
<name>A0A1X7FD70_9HYPH</name>
<feature type="compositionally biased region" description="Polar residues" evidence="1">
    <location>
        <begin position="91"/>
        <end position="100"/>
    </location>
</feature>
<proteinExistence type="predicted"/>
<evidence type="ECO:0000313" key="3">
    <source>
        <dbReference type="EMBL" id="SMF50363.1"/>
    </source>
</evidence>
<evidence type="ECO:0000256" key="2">
    <source>
        <dbReference type="SAM" id="SignalP"/>
    </source>
</evidence>
<protein>
    <submittedName>
        <fullName evidence="3">Uncharacterized protein</fullName>
    </submittedName>
</protein>
<feature type="chain" id="PRO_5012123487" evidence="2">
    <location>
        <begin position="24"/>
        <end position="119"/>
    </location>
</feature>
<accession>A0A1X7FD70</accession>
<keyword evidence="4" id="KW-1185">Reference proteome</keyword>
<keyword evidence="2" id="KW-0732">Signal</keyword>
<dbReference type="AlphaFoldDB" id="A0A1X7FD70"/>
<gene>
    <name evidence="3" type="ORF">SAMN02982989_2750</name>
</gene>
<sequence>MKPISLTAAAIGMAAFAFQPAFADCVDVTGSVNKEARSGIAKDGTHAPLEGNAGTQARTETPTGTTTTSADAATKPPQKDGATMPMGESRNLATSNQDAVAQQKGGETAAAAATPDKCD</sequence>